<dbReference type="OrthoDB" id="2416146at2759"/>
<accession>A0A9N9DCU4</accession>
<comment type="caution">
    <text evidence="1">The sequence shown here is derived from an EMBL/GenBank/DDBJ whole genome shotgun (WGS) entry which is preliminary data.</text>
</comment>
<name>A0A9N9DCU4_9GLOM</name>
<reference evidence="1" key="1">
    <citation type="submission" date="2021-06" db="EMBL/GenBank/DDBJ databases">
        <authorList>
            <person name="Kallberg Y."/>
            <person name="Tangrot J."/>
            <person name="Rosling A."/>
        </authorList>
    </citation>
    <scope>NUCLEOTIDE SEQUENCE</scope>
    <source>
        <strain evidence="1">FL966</strain>
    </source>
</reference>
<dbReference type="Proteomes" id="UP000789759">
    <property type="component" value="Unassembled WGS sequence"/>
</dbReference>
<proteinExistence type="predicted"/>
<organism evidence="1 2">
    <name type="scientific">Cetraspora pellucida</name>
    <dbReference type="NCBI Taxonomy" id="1433469"/>
    <lineage>
        <taxon>Eukaryota</taxon>
        <taxon>Fungi</taxon>
        <taxon>Fungi incertae sedis</taxon>
        <taxon>Mucoromycota</taxon>
        <taxon>Glomeromycotina</taxon>
        <taxon>Glomeromycetes</taxon>
        <taxon>Diversisporales</taxon>
        <taxon>Gigasporaceae</taxon>
        <taxon>Cetraspora</taxon>
    </lineage>
</organism>
<protein>
    <submittedName>
        <fullName evidence="1">22669_t:CDS:1</fullName>
    </submittedName>
</protein>
<evidence type="ECO:0000313" key="2">
    <source>
        <dbReference type="Proteomes" id="UP000789759"/>
    </source>
</evidence>
<dbReference type="AlphaFoldDB" id="A0A9N9DCU4"/>
<gene>
    <name evidence="1" type="ORF">CPELLU_LOCUS8588</name>
</gene>
<evidence type="ECO:0000313" key="1">
    <source>
        <dbReference type="EMBL" id="CAG8635276.1"/>
    </source>
</evidence>
<sequence>MNKCLDAEPQNRPTAKELANTLEQFRNNCYNDQTELYKQVKEINNSGKNSNQVITTRLSYQTHKQAIYSCQLLKYHNLPKPLNAKSVVT</sequence>
<dbReference type="EMBL" id="CAJVQA010006159">
    <property type="protein sequence ID" value="CAG8635276.1"/>
    <property type="molecule type" value="Genomic_DNA"/>
</dbReference>
<feature type="non-terminal residue" evidence="1">
    <location>
        <position position="89"/>
    </location>
</feature>
<keyword evidence="2" id="KW-1185">Reference proteome</keyword>
<dbReference type="Gene3D" id="1.10.510.10">
    <property type="entry name" value="Transferase(Phosphotransferase) domain 1"/>
    <property type="match status" value="1"/>
</dbReference>